<evidence type="ECO:0000256" key="7">
    <source>
        <dbReference type="RuleBase" id="RU363032"/>
    </source>
</evidence>
<dbReference type="GO" id="GO:0055085">
    <property type="term" value="P:transmembrane transport"/>
    <property type="evidence" value="ECO:0007669"/>
    <property type="project" value="InterPro"/>
</dbReference>
<gene>
    <name evidence="10" type="ORF">HP467_14025</name>
</gene>
<feature type="transmembrane region" description="Helical" evidence="7">
    <location>
        <begin position="269"/>
        <end position="291"/>
    </location>
</feature>
<dbReference type="SUPFAM" id="SSF161098">
    <property type="entry name" value="MetI-like"/>
    <property type="match status" value="1"/>
</dbReference>
<dbReference type="Pfam" id="PF00528">
    <property type="entry name" value="BPD_transp_1"/>
    <property type="match status" value="1"/>
</dbReference>
<reference evidence="10 11" key="1">
    <citation type="submission" date="2020-05" db="EMBL/GenBank/DDBJ databases">
        <title>Genome Sequencing of Type Strains.</title>
        <authorList>
            <person name="Lemaire J.F."/>
            <person name="Inderbitzin P."/>
            <person name="Gregorio O.A."/>
            <person name="Collins S.B."/>
            <person name="Wespe N."/>
            <person name="Knight-Connoni V."/>
        </authorList>
    </citation>
    <scope>NUCLEOTIDE SEQUENCE [LARGE SCALE GENOMIC DNA]</scope>
    <source>
        <strain evidence="10 11">DSM 20512</strain>
    </source>
</reference>
<evidence type="ECO:0000313" key="10">
    <source>
        <dbReference type="EMBL" id="NUU29210.1"/>
    </source>
</evidence>
<keyword evidence="6 7" id="KW-0472">Membrane</keyword>
<dbReference type="GO" id="GO:0005886">
    <property type="term" value="C:plasma membrane"/>
    <property type="evidence" value="ECO:0007669"/>
    <property type="project" value="UniProtKB-SubCell"/>
</dbReference>
<evidence type="ECO:0000259" key="9">
    <source>
        <dbReference type="PROSITE" id="PS50928"/>
    </source>
</evidence>
<evidence type="ECO:0000256" key="1">
    <source>
        <dbReference type="ARBA" id="ARBA00004651"/>
    </source>
</evidence>
<dbReference type="AlphaFoldDB" id="A0A850DYE1"/>
<keyword evidence="2 7" id="KW-0813">Transport</keyword>
<keyword evidence="3" id="KW-1003">Cell membrane</keyword>
<dbReference type="PANTHER" id="PTHR43744">
    <property type="entry name" value="ABC TRANSPORTER PERMEASE PROTEIN MG189-RELATED-RELATED"/>
    <property type="match status" value="1"/>
</dbReference>
<feature type="transmembrane region" description="Helical" evidence="7">
    <location>
        <begin position="169"/>
        <end position="192"/>
    </location>
</feature>
<dbReference type="RefSeq" id="WP_175326560.1">
    <property type="nucleotide sequence ID" value="NZ_BAAAWP010000001.1"/>
</dbReference>
<dbReference type="Gene3D" id="1.10.3720.10">
    <property type="entry name" value="MetI-like"/>
    <property type="match status" value="1"/>
</dbReference>
<feature type="domain" description="ABC transmembrane type-1" evidence="9">
    <location>
        <begin position="98"/>
        <end position="291"/>
    </location>
</feature>
<dbReference type="EMBL" id="JABMCG010000121">
    <property type="protein sequence ID" value="NUU29210.1"/>
    <property type="molecule type" value="Genomic_DNA"/>
</dbReference>
<comment type="subcellular location">
    <subcellularLocation>
        <location evidence="1 7">Cell membrane</location>
        <topology evidence="1 7">Multi-pass membrane protein</topology>
    </subcellularLocation>
</comment>
<dbReference type="PROSITE" id="PS50928">
    <property type="entry name" value="ABC_TM1"/>
    <property type="match status" value="1"/>
</dbReference>
<evidence type="ECO:0000313" key="11">
    <source>
        <dbReference type="Proteomes" id="UP000539146"/>
    </source>
</evidence>
<evidence type="ECO:0000256" key="2">
    <source>
        <dbReference type="ARBA" id="ARBA00022448"/>
    </source>
</evidence>
<feature type="region of interest" description="Disordered" evidence="8">
    <location>
        <begin position="1"/>
        <end position="33"/>
    </location>
</feature>
<sequence>MTATTPTLPPPSSAPVRRGDRQPQRPRKQPTQRRPRLASIVLLLGAAYCLIPVIWVLVASSKSPRELFTSFSFAPGTGLFDNVAALSSYGGGQFWQWGLNSLLYAGVGAVASTLVSAMAGYALAKFRFRGSDLLFSVILAGVLVPGIVLAVPQYLLLASVGLAGTYWSVLLPVVINPFGIFLCRVFAAAAVPDDTLEAARLDGASEVRIFGSIALPMMAQGLVTVFLLQFVGIWNNFLLPFIMLSDQDKYPLTLGLYTFLSKGAGDSDLYPLVITGSAVSVIPLIMLVLALQRFWRADLLAGGLKG</sequence>
<proteinExistence type="inferred from homology"/>
<dbReference type="Proteomes" id="UP000539146">
    <property type="component" value="Unassembled WGS sequence"/>
</dbReference>
<keyword evidence="5 7" id="KW-1133">Transmembrane helix</keyword>
<dbReference type="CDD" id="cd06261">
    <property type="entry name" value="TM_PBP2"/>
    <property type="match status" value="1"/>
</dbReference>
<feature type="compositionally biased region" description="Basic residues" evidence="8">
    <location>
        <begin position="24"/>
        <end position="33"/>
    </location>
</feature>
<comment type="similarity">
    <text evidence="7">Belongs to the binding-protein-dependent transport system permease family.</text>
</comment>
<evidence type="ECO:0000256" key="3">
    <source>
        <dbReference type="ARBA" id="ARBA00022475"/>
    </source>
</evidence>
<feature type="transmembrane region" description="Helical" evidence="7">
    <location>
        <begin position="213"/>
        <end position="234"/>
    </location>
</feature>
<feature type="transmembrane region" description="Helical" evidence="7">
    <location>
        <begin position="37"/>
        <end position="58"/>
    </location>
</feature>
<keyword evidence="4 7" id="KW-0812">Transmembrane</keyword>
<accession>A0A850DYE1</accession>
<feature type="transmembrane region" description="Helical" evidence="7">
    <location>
        <begin position="133"/>
        <end position="157"/>
    </location>
</feature>
<organism evidence="10 11">
    <name type="scientific">Curtobacterium citreum</name>
    <dbReference type="NCBI Taxonomy" id="2036"/>
    <lineage>
        <taxon>Bacteria</taxon>
        <taxon>Bacillati</taxon>
        <taxon>Actinomycetota</taxon>
        <taxon>Actinomycetes</taxon>
        <taxon>Micrococcales</taxon>
        <taxon>Microbacteriaceae</taxon>
        <taxon>Curtobacterium</taxon>
    </lineage>
</organism>
<dbReference type="InterPro" id="IPR035906">
    <property type="entry name" value="MetI-like_sf"/>
</dbReference>
<evidence type="ECO:0000256" key="6">
    <source>
        <dbReference type="ARBA" id="ARBA00023136"/>
    </source>
</evidence>
<comment type="caution">
    <text evidence="10">The sequence shown here is derived from an EMBL/GenBank/DDBJ whole genome shotgun (WGS) entry which is preliminary data.</text>
</comment>
<name>A0A850DYE1_9MICO</name>
<protein>
    <submittedName>
        <fullName evidence="10">Carbohydrate ABC transporter permease</fullName>
    </submittedName>
</protein>
<dbReference type="PANTHER" id="PTHR43744:SF12">
    <property type="entry name" value="ABC TRANSPORTER PERMEASE PROTEIN MG189-RELATED"/>
    <property type="match status" value="1"/>
</dbReference>
<feature type="transmembrane region" description="Helical" evidence="7">
    <location>
        <begin position="102"/>
        <end position="124"/>
    </location>
</feature>
<dbReference type="InterPro" id="IPR000515">
    <property type="entry name" value="MetI-like"/>
</dbReference>
<evidence type="ECO:0000256" key="4">
    <source>
        <dbReference type="ARBA" id="ARBA00022692"/>
    </source>
</evidence>
<evidence type="ECO:0000256" key="8">
    <source>
        <dbReference type="SAM" id="MobiDB-lite"/>
    </source>
</evidence>
<evidence type="ECO:0000256" key="5">
    <source>
        <dbReference type="ARBA" id="ARBA00022989"/>
    </source>
</evidence>